<evidence type="ECO:0000256" key="1">
    <source>
        <dbReference type="SAM" id="Phobius"/>
    </source>
</evidence>
<organism evidence="2 3">
    <name type="scientific">Ditylenchus destructor</name>
    <dbReference type="NCBI Taxonomy" id="166010"/>
    <lineage>
        <taxon>Eukaryota</taxon>
        <taxon>Metazoa</taxon>
        <taxon>Ecdysozoa</taxon>
        <taxon>Nematoda</taxon>
        <taxon>Chromadorea</taxon>
        <taxon>Rhabditida</taxon>
        <taxon>Tylenchina</taxon>
        <taxon>Tylenchomorpha</taxon>
        <taxon>Sphaerularioidea</taxon>
        <taxon>Anguinidae</taxon>
        <taxon>Anguininae</taxon>
        <taxon>Ditylenchus</taxon>
    </lineage>
</organism>
<feature type="transmembrane region" description="Helical" evidence="1">
    <location>
        <begin position="39"/>
        <end position="63"/>
    </location>
</feature>
<keyword evidence="1" id="KW-0472">Membrane</keyword>
<gene>
    <name evidence="2" type="ORF">DdX_07669</name>
</gene>
<protein>
    <submittedName>
        <fullName evidence="2">Uncharacterized protein</fullName>
    </submittedName>
</protein>
<sequence>MNSDAESSTQSSPLTSRDLSICLYNNSPGSESILEMKRMLANLTVIFTALYSRAYSLTALALGRSISSAQMLR</sequence>
<evidence type="ECO:0000313" key="2">
    <source>
        <dbReference type="EMBL" id="KAI1715362.1"/>
    </source>
</evidence>
<proteinExistence type="predicted"/>
<keyword evidence="3" id="KW-1185">Reference proteome</keyword>
<dbReference type="AlphaFoldDB" id="A0AAD4N7A9"/>
<dbReference type="EMBL" id="JAKKPZ010000011">
    <property type="protein sequence ID" value="KAI1715362.1"/>
    <property type="molecule type" value="Genomic_DNA"/>
</dbReference>
<accession>A0AAD4N7A9</accession>
<evidence type="ECO:0000313" key="3">
    <source>
        <dbReference type="Proteomes" id="UP001201812"/>
    </source>
</evidence>
<dbReference type="Proteomes" id="UP001201812">
    <property type="component" value="Unassembled WGS sequence"/>
</dbReference>
<reference evidence="2" key="1">
    <citation type="submission" date="2022-01" db="EMBL/GenBank/DDBJ databases">
        <title>Genome Sequence Resource for Two Populations of Ditylenchus destructor, the Migratory Endoparasitic Phytonematode.</title>
        <authorList>
            <person name="Zhang H."/>
            <person name="Lin R."/>
            <person name="Xie B."/>
        </authorList>
    </citation>
    <scope>NUCLEOTIDE SEQUENCE</scope>
    <source>
        <strain evidence="2">BazhouSP</strain>
    </source>
</reference>
<keyword evidence="1" id="KW-1133">Transmembrane helix</keyword>
<name>A0AAD4N7A9_9BILA</name>
<keyword evidence="1" id="KW-0812">Transmembrane</keyword>
<comment type="caution">
    <text evidence="2">The sequence shown here is derived from an EMBL/GenBank/DDBJ whole genome shotgun (WGS) entry which is preliminary data.</text>
</comment>